<keyword evidence="5 7" id="KW-1133">Transmembrane helix</keyword>
<evidence type="ECO:0000256" key="2">
    <source>
        <dbReference type="ARBA" id="ARBA00007942"/>
    </source>
</evidence>
<dbReference type="Pfam" id="PF02653">
    <property type="entry name" value="BPD_transp_2"/>
    <property type="match status" value="1"/>
</dbReference>
<feature type="transmembrane region" description="Helical" evidence="7">
    <location>
        <begin position="115"/>
        <end position="139"/>
    </location>
</feature>
<feature type="transmembrane region" description="Helical" evidence="7">
    <location>
        <begin position="211"/>
        <end position="233"/>
    </location>
</feature>
<dbReference type="EMBL" id="LYBM01000003">
    <property type="protein sequence ID" value="ODA35692.1"/>
    <property type="molecule type" value="Genomic_DNA"/>
</dbReference>
<keyword evidence="9" id="KW-1185">Reference proteome</keyword>
<evidence type="ECO:0000256" key="6">
    <source>
        <dbReference type="ARBA" id="ARBA00023136"/>
    </source>
</evidence>
<proteinExistence type="inferred from homology"/>
<evidence type="ECO:0000256" key="7">
    <source>
        <dbReference type="SAM" id="Phobius"/>
    </source>
</evidence>
<keyword evidence="4 7" id="KW-0812">Transmembrane</keyword>
<dbReference type="CDD" id="cd06579">
    <property type="entry name" value="TM_PBP1_transp_AraH_like"/>
    <property type="match status" value="1"/>
</dbReference>
<dbReference type="GO" id="GO:0005886">
    <property type="term" value="C:plasma membrane"/>
    <property type="evidence" value="ECO:0007669"/>
    <property type="project" value="UniProtKB-SubCell"/>
</dbReference>
<evidence type="ECO:0000313" key="8">
    <source>
        <dbReference type="EMBL" id="ODA35692.1"/>
    </source>
</evidence>
<gene>
    <name evidence="8" type="ORF">A8L45_03510</name>
</gene>
<evidence type="ECO:0000256" key="1">
    <source>
        <dbReference type="ARBA" id="ARBA00004429"/>
    </source>
</evidence>
<keyword evidence="3" id="KW-1003">Cell membrane</keyword>
<sequence>MQTKYLPLVATVVVFSALYIFGGLMFESFFSVRVLTNLFNDNAFLIVAAVGLTLVIISGGIDLSVGAMIACVGVSVSVMIEHYHFHPLLAFAVVLVIATAFGSLMGYLIDAYDLPPFIVTLAGMFFLRGLSLVISLESVPISHSFYDAISDFSIDLPDNGSITVSTLILIAVVGIFTLIAHYTPFGRHIYAIGGSESSSVLLGIPVNKTKIMVYATSSFLAALAGILFTFYTFSGYALSAMGLELDAIASAVIGGTLLSGGVGYVIGTLFGVLIQGTIQTIITFDGTLNSWWTKIIIGVLLFFFILIQKIISSGVINKIASKAKA</sequence>
<dbReference type="Proteomes" id="UP000094936">
    <property type="component" value="Unassembled WGS sequence"/>
</dbReference>
<name>A0A1C3ER33_9GAMM</name>
<dbReference type="GO" id="GO:0022857">
    <property type="term" value="F:transmembrane transporter activity"/>
    <property type="evidence" value="ECO:0007669"/>
    <property type="project" value="InterPro"/>
</dbReference>
<evidence type="ECO:0000256" key="5">
    <source>
        <dbReference type="ARBA" id="ARBA00022989"/>
    </source>
</evidence>
<feature type="transmembrane region" description="Helical" evidence="7">
    <location>
        <begin position="6"/>
        <end position="26"/>
    </location>
</feature>
<accession>A0A1C3ER33</accession>
<dbReference type="InterPro" id="IPR001851">
    <property type="entry name" value="ABC_transp_permease"/>
</dbReference>
<keyword evidence="6 7" id="KW-0472">Membrane</keyword>
<feature type="transmembrane region" description="Helical" evidence="7">
    <location>
        <begin position="245"/>
        <end position="271"/>
    </location>
</feature>
<dbReference type="PANTHER" id="PTHR32196:SF63">
    <property type="entry name" value="INNER MEMBRANE ABC TRANSPORTER PERMEASE PROTEIN YJFF"/>
    <property type="match status" value="1"/>
</dbReference>
<dbReference type="PANTHER" id="PTHR32196">
    <property type="entry name" value="ABC TRANSPORTER PERMEASE PROTEIN YPHD-RELATED-RELATED"/>
    <property type="match status" value="1"/>
</dbReference>
<dbReference type="NCBIfam" id="NF008630">
    <property type="entry name" value="PRK11618.1"/>
    <property type="match status" value="1"/>
</dbReference>
<dbReference type="RefSeq" id="WP_068899253.1">
    <property type="nucleotide sequence ID" value="NZ_JBHUIF010000020.1"/>
</dbReference>
<dbReference type="STRING" id="1080227.A8L45_03510"/>
<protein>
    <submittedName>
        <fullName evidence="8">Sugar ABC transporter permease YjfF</fullName>
    </submittedName>
</protein>
<comment type="subcellular location">
    <subcellularLocation>
        <location evidence="1">Cell inner membrane</location>
        <topology evidence="1">Multi-pass membrane protein</topology>
    </subcellularLocation>
</comment>
<dbReference type="OrthoDB" id="8843934at2"/>
<evidence type="ECO:0000256" key="4">
    <source>
        <dbReference type="ARBA" id="ARBA00022692"/>
    </source>
</evidence>
<reference evidence="8 9" key="1">
    <citation type="submission" date="2016-05" db="EMBL/GenBank/DDBJ databases">
        <title>Genomic Taxonomy of the Vibrionaceae.</title>
        <authorList>
            <person name="Gomez-Gil B."/>
            <person name="Enciso-Ibarra J."/>
        </authorList>
    </citation>
    <scope>NUCLEOTIDE SEQUENCE [LARGE SCALE GENOMIC DNA]</scope>
    <source>
        <strain evidence="8 9">CAIM 1920</strain>
    </source>
</reference>
<feature type="transmembrane region" description="Helical" evidence="7">
    <location>
        <begin position="88"/>
        <end position="109"/>
    </location>
</feature>
<evidence type="ECO:0000313" key="9">
    <source>
        <dbReference type="Proteomes" id="UP000094936"/>
    </source>
</evidence>
<comment type="caution">
    <text evidence="8">The sequence shown here is derived from an EMBL/GenBank/DDBJ whole genome shotgun (WGS) entry which is preliminary data.</text>
</comment>
<feature type="transmembrane region" description="Helical" evidence="7">
    <location>
        <begin position="160"/>
        <end position="180"/>
    </location>
</feature>
<evidence type="ECO:0000256" key="3">
    <source>
        <dbReference type="ARBA" id="ARBA00022475"/>
    </source>
</evidence>
<dbReference type="AlphaFoldDB" id="A0A1C3ER33"/>
<feature type="transmembrane region" description="Helical" evidence="7">
    <location>
        <begin position="291"/>
        <end position="311"/>
    </location>
</feature>
<feature type="transmembrane region" description="Helical" evidence="7">
    <location>
        <begin position="38"/>
        <end position="57"/>
    </location>
</feature>
<organism evidence="8 9">
    <name type="scientific">Veronia pacifica</name>
    <dbReference type="NCBI Taxonomy" id="1080227"/>
    <lineage>
        <taxon>Bacteria</taxon>
        <taxon>Pseudomonadati</taxon>
        <taxon>Pseudomonadota</taxon>
        <taxon>Gammaproteobacteria</taxon>
        <taxon>Vibrionales</taxon>
        <taxon>Vibrionaceae</taxon>
        <taxon>Veronia</taxon>
    </lineage>
</organism>
<comment type="similarity">
    <text evidence="2">Belongs to the binding-protein-dependent transport system permease family. AraH/RbsC subfamily.</text>
</comment>